<accession>A0ABS1CJ78</accession>
<dbReference type="Pfam" id="PF05742">
    <property type="entry name" value="TANGO2"/>
    <property type="match status" value="1"/>
</dbReference>
<protein>
    <recommendedName>
        <fullName evidence="4">NRDE family protein</fullName>
    </recommendedName>
</protein>
<evidence type="ECO:0000256" key="1">
    <source>
        <dbReference type="SAM" id="MobiDB-lite"/>
    </source>
</evidence>
<proteinExistence type="predicted"/>
<dbReference type="EMBL" id="NRRV01000028">
    <property type="protein sequence ID" value="MBK1631554.1"/>
    <property type="molecule type" value="Genomic_DNA"/>
</dbReference>
<dbReference type="PANTHER" id="PTHR17985">
    <property type="entry name" value="SER/THR-RICH PROTEIN T10 IN DGCR REGION"/>
    <property type="match status" value="1"/>
</dbReference>
<keyword evidence="3" id="KW-1185">Reference proteome</keyword>
<dbReference type="Proteomes" id="UP000748752">
    <property type="component" value="Unassembled WGS sequence"/>
</dbReference>
<gene>
    <name evidence="2" type="ORF">CKO31_12525</name>
</gene>
<feature type="region of interest" description="Disordered" evidence="1">
    <location>
        <begin position="248"/>
        <end position="269"/>
    </location>
</feature>
<evidence type="ECO:0008006" key="4">
    <source>
        <dbReference type="Google" id="ProtNLM"/>
    </source>
</evidence>
<name>A0ABS1CJ78_9GAMM</name>
<dbReference type="InterPro" id="IPR008551">
    <property type="entry name" value="TANGO2"/>
</dbReference>
<reference evidence="2 3" key="1">
    <citation type="journal article" date="2020" name="Microorganisms">
        <title>Osmotic Adaptation and Compatible Solute Biosynthesis of Phototrophic Bacteria as Revealed from Genome Analyses.</title>
        <authorList>
            <person name="Imhoff J.F."/>
            <person name="Rahn T."/>
            <person name="Kunzel S."/>
            <person name="Keller A."/>
            <person name="Neulinger S.C."/>
        </authorList>
    </citation>
    <scope>NUCLEOTIDE SEQUENCE [LARGE SCALE GENOMIC DNA]</scope>
    <source>
        <strain evidence="2 3">DSM 6210</strain>
    </source>
</reference>
<comment type="caution">
    <text evidence="2">The sequence shown here is derived from an EMBL/GenBank/DDBJ whole genome shotgun (WGS) entry which is preliminary data.</text>
</comment>
<dbReference type="PANTHER" id="PTHR17985:SF8">
    <property type="entry name" value="TRANSPORT AND GOLGI ORGANIZATION PROTEIN 2 HOMOLOG"/>
    <property type="match status" value="1"/>
</dbReference>
<organism evidence="2 3">
    <name type="scientific">Thiohalocapsa halophila</name>
    <dbReference type="NCBI Taxonomy" id="69359"/>
    <lineage>
        <taxon>Bacteria</taxon>
        <taxon>Pseudomonadati</taxon>
        <taxon>Pseudomonadota</taxon>
        <taxon>Gammaproteobacteria</taxon>
        <taxon>Chromatiales</taxon>
        <taxon>Chromatiaceae</taxon>
        <taxon>Thiohalocapsa</taxon>
    </lineage>
</organism>
<sequence length="269" mass="28963">MCTVVILRRPDHDWPLLLAANRDELRSRPSQPPGRHWPDRPEVVAGLDELADGSWLGVNDHGMVAAVLNRTGTLGPEPGRRSRGELVLEALDHAEAKEAAGALADLHPGAYRPFNLLIADPRDCYWVRHGGDDEIRVHPVPPGLHMLTAGDLDDTSEPRIAGFLRAFRAAAEPAPAADGGDWRAWIELLGRRAPDDAPREARLAAMSLDGIRLDGGDYGTVASSLVALPAYPGFDALPVFLHAEGPPDRTPYQPVAMAASDATETEDDA</sequence>
<evidence type="ECO:0000313" key="3">
    <source>
        <dbReference type="Proteomes" id="UP000748752"/>
    </source>
</evidence>
<dbReference type="Gene3D" id="3.60.60.10">
    <property type="entry name" value="Penicillin V Acylase, Chain A"/>
    <property type="match status" value="1"/>
</dbReference>
<evidence type="ECO:0000313" key="2">
    <source>
        <dbReference type="EMBL" id="MBK1631554.1"/>
    </source>
</evidence>